<accession>M7WWG7</accession>
<gene>
    <name evidence="1" type="ORF">KM1_059670</name>
</gene>
<evidence type="ECO:0000313" key="2">
    <source>
        <dbReference type="Proteomes" id="UP000030780"/>
    </source>
</evidence>
<dbReference type="EMBL" id="KB638557">
    <property type="protein sequence ID" value="EMS12078.1"/>
    <property type="molecule type" value="Genomic_DNA"/>
</dbReference>
<name>M7WWG7_ENTHI</name>
<proteinExistence type="predicted"/>
<evidence type="ECO:0000313" key="1">
    <source>
        <dbReference type="EMBL" id="EMS12078.1"/>
    </source>
</evidence>
<organism evidence="1 2">
    <name type="scientific">Entamoeba histolytica HM-3:IMSS</name>
    <dbReference type="NCBI Taxonomy" id="885315"/>
    <lineage>
        <taxon>Eukaryota</taxon>
        <taxon>Amoebozoa</taxon>
        <taxon>Evosea</taxon>
        <taxon>Archamoebae</taxon>
        <taxon>Mastigamoebida</taxon>
        <taxon>Entamoebidae</taxon>
        <taxon>Entamoeba</taxon>
    </lineage>
</organism>
<protein>
    <submittedName>
        <fullName evidence="1">Uncharacterized protein</fullName>
    </submittedName>
</protein>
<dbReference type="AlphaFoldDB" id="M7WWG7"/>
<dbReference type="VEuPathDB" id="AmoebaDB:KM1_059670"/>
<reference evidence="1 2" key="1">
    <citation type="submission" date="2013-01" db="EMBL/GenBank/DDBJ databases">
        <authorList>
            <person name="Inman J."/>
            <person name="Zafar N."/>
            <person name="Lorenzi H."/>
            <person name="Caler E."/>
        </authorList>
    </citation>
    <scope>NUCLEOTIDE SEQUENCE [LARGE SCALE GENOMIC DNA]</scope>
    <source>
        <strain evidence="1 2">HM-3:IMSS</strain>
    </source>
</reference>
<dbReference type="Proteomes" id="UP000030780">
    <property type="component" value="Unassembled WGS sequence"/>
</dbReference>
<sequence>MNKSFKEYPPHLPIQEFEEFPNIQITVKMALTKKNLRRHFTENNNGLSFWLDSVSSVSSSRHSHYQ</sequence>